<keyword evidence="1" id="KW-0812">Transmembrane</keyword>
<feature type="transmembrane region" description="Helical" evidence="1">
    <location>
        <begin position="6"/>
        <end position="25"/>
    </location>
</feature>
<keyword evidence="1" id="KW-0472">Membrane</keyword>
<organism evidence="2 3">
    <name type="scientific">Fluoribacter dumoffii</name>
    <dbReference type="NCBI Taxonomy" id="463"/>
    <lineage>
        <taxon>Bacteria</taxon>
        <taxon>Pseudomonadati</taxon>
        <taxon>Pseudomonadota</taxon>
        <taxon>Gammaproteobacteria</taxon>
        <taxon>Legionellales</taxon>
        <taxon>Legionellaceae</taxon>
        <taxon>Fluoribacter</taxon>
    </lineage>
</organism>
<dbReference type="AlphaFoldDB" id="A0A377G8V1"/>
<name>A0A377G8V1_9GAMM</name>
<dbReference type="STRING" id="1094715.GCA_000236165_01111"/>
<dbReference type="Proteomes" id="UP000254554">
    <property type="component" value="Unassembled WGS sequence"/>
</dbReference>
<gene>
    <name evidence="2" type="ORF">NCTC11370_01312</name>
</gene>
<keyword evidence="3" id="KW-1185">Reference proteome</keyword>
<keyword evidence="1" id="KW-1133">Transmembrane helix</keyword>
<dbReference type="EMBL" id="UGGT01000001">
    <property type="protein sequence ID" value="STO21247.1"/>
    <property type="molecule type" value="Genomic_DNA"/>
</dbReference>
<evidence type="ECO:0000313" key="3">
    <source>
        <dbReference type="Proteomes" id="UP000254554"/>
    </source>
</evidence>
<accession>A0A377G8V1</accession>
<proteinExistence type="predicted"/>
<evidence type="ECO:0000313" key="2">
    <source>
        <dbReference type="EMBL" id="STO21247.1"/>
    </source>
</evidence>
<protein>
    <submittedName>
        <fullName evidence="2">Uncharacterized protein</fullName>
    </submittedName>
</protein>
<evidence type="ECO:0000256" key="1">
    <source>
        <dbReference type="SAM" id="Phobius"/>
    </source>
</evidence>
<sequence>MNSIVYYILLAIILIYRSMLIKLLLHYSLSIGLAICFTGKATSTNDASTVHGAYLFGELATHETLTKNHFYIQLNQEASSSTSGANRKSSG</sequence>
<reference evidence="2 3" key="1">
    <citation type="submission" date="2018-06" db="EMBL/GenBank/DDBJ databases">
        <authorList>
            <consortium name="Pathogen Informatics"/>
            <person name="Doyle S."/>
        </authorList>
    </citation>
    <scope>NUCLEOTIDE SEQUENCE [LARGE SCALE GENOMIC DNA]</scope>
    <source>
        <strain evidence="2 3">NCTC11370</strain>
    </source>
</reference>